<dbReference type="Proteomes" id="UP001519328">
    <property type="component" value="Unassembled WGS sequence"/>
</dbReference>
<dbReference type="RefSeq" id="WP_209479731.1">
    <property type="nucleotide sequence ID" value="NZ_JAGGKK010000004.1"/>
</dbReference>
<keyword evidence="1" id="KW-0812">Transmembrane</keyword>
<evidence type="ECO:0000313" key="3">
    <source>
        <dbReference type="Proteomes" id="UP001519328"/>
    </source>
</evidence>
<keyword evidence="3" id="KW-1185">Reference proteome</keyword>
<feature type="transmembrane region" description="Helical" evidence="1">
    <location>
        <begin position="35"/>
        <end position="56"/>
    </location>
</feature>
<evidence type="ECO:0000313" key="2">
    <source>
        <dbReference type="EMBL" id="MBP1948144.1"/>
    </source>
</evidence>
<keyword evidence="1" id="KW-1133">Transmembrane helix</keyword>
<comment type="caution">
    <text evidence="2">The sequence shown here is derived from an EMBL/GenBank/DDBJ whole genome shotgun (WGS) entry which is preliminary data.</text>
</comment>
<sequence length="62" mass="7075">MKHIKSKVLWGVLIVFLILLAYVLPYTVLSGIHAWYGSFLLWGIIGLLIIIANFMVTKDWGK</sequence>
<accession>A0ABS4HB58</accession>
<reference evidence="2 3" key="1">
    <citation type="submission" date="2021-03" db="EMBL/GenBank/DDBJ databases">
        <title>Genomic Encyclopedia of Type Strains, Phase IV (KMG-IV): sequencing the most valuable type-strain genomes for metagenomic binning, comparative biology and taxonomic classification.</title>
        <authorList>
            <person name="Goeker M."/>
        </authorList>
    </citation>
    <scope>NUCLEOTIDE SEQUENCE [LARGE SCALE GENOMIC DNA]</scope>
    <source>
        <strain evidence="2 3">DSM 21085</strain>
    </source>
</reference>
<organism evidence="2 3">
    <name type="scientific">Virgibacillus litoralis</name>
    <dbReference type="NCBI Taxonomy" id="578221"/>
    <lineage>
        <taxon>Bacteria</taxon>
        <taxon>Bacillati</taxon>
        <taxon>Bacillota</taxon>
        <taxon>Bacilli</taxon>
        <taxon>Bacillales</taxon>
        <taxon>Bacillaceae</taxon>
        <taxon>Virgibacillus</taxon>
    </lineage>
</organism>
<proteinExistence type="predicted"/>
<keyword evidence="1" id="KW-0472">Membrane</keyword>
<protein>
    <submittedName>
        <fullName evidence="2">Glucan phosphoethanolaminetransferase (Alkaline phosphatase superfamily)</fullName>
    </submittedName>
</protein>
<evidence type="ECO:0000256" key="1">
    <source>
        <dbReference type="SAM" id="Phobius"/>
    </source>
</evidence>
<name>A0ABS4HB58_9BACI</name>
<dbReference type="EMBL" id="JAGGKK010000004">
    <property type="protein sequence ID" value="MBP1948144.1"/>
    <property type="molecule type" value="Genomic_DNA"/>
</dbReference>
<gene>
    <name evidence="2" type="ORF">J2Z82_001075</name>
</gene>